<dbReference type="EMBL" id="JBBWWQ010000016">
    <property type="protein sequence ID" value="KAK8926156.1"/>
    <property type="molecule type" value="Genomic_DNA"/>
</dbReference>
<organism evidence="2 3">
    <name type="scientific">Platanthera zijinensis</name>
    <dbReference type="NCBI Taxonomy" id="2320716"/>
    <lineage>
        <taxon>Eukaryota</taxon>
        <taxon>Viridiplantae</taxon>
        <taxon>Streptophyta</taxon>
        <taxon>Embryophyta</taxon>
        <taxon>Tracheophyta</taxon>
        <taxon>Spermatophyta</taxon>
        <taxon>Magnoliopsida</taxon>
        <taxon>Liliopsida</taxon>
        <taxon>Asparagales</taxon>
        <taxon>Orchidaceae</taxon>
        <taxon>Orchidoideae</taxon>
        <taxon>Orchideae</taxon>
        <taxon>Orchidinae</taxon>
        <taxon>Platanthera</taxon>
    </lineage>
</organism>
<proteinExistence type="predicted"/>
<comment type="caution">
    <text evidence="2">The sequence shown here is derived from an EMBL/GenBank/DDBJ whole genome shotgun (WGS) entry which is preliminary data.</text>
</comment>
<gene>
    <name evidence="2" type="ORF">KSP39_PZI018484</name>
</gene>
<dbReference type="Proteomes" id="UP001418222">
    <property type="component" value="Unassembled WGS sequence"/>
</dbReference>
<name>A0AAP0B3A9_9ASPA</name>
<evidence type="ECO:0000313" key="3">
    <source>
        <dbReference type="Proteomes" id="UP001418222"/>
    </source>
</evidence>
<sequence>MSVASSRPPSYAAPTRLYFAQAVMPASTMQKNSPENTAASPSSSEDVSTVPELSQFHCDYTNNSSKRPRTSL</sequence>
<protein>
    <submittedName>
        <fullName evidence="2">Uncharacterized protein</fullName>
    </submittedName>
</protein>
<feature type="region of interest" description="Disordered" evidence="1">
    <location>
        <begin position="26"/>
        <end position="72"/>
    </location>
</feature>
<feature type="compositionally biased region" description="Polar residues" evidence="1">
    <location>
        <begin position="27"/>
        <end position="47"/>
    </location>
</feature>
<keyword evidence="3" id="KW-1185">Reference proteome</keyword>
<dbReference type="AlphaFoldDB" id="A0AAP0B3A9"/>
<reference evidence="2 3" key="1">
    <citation type="journal article" date="2022" name="Nat. Plants">
        <title>Genomes of leafy and leafless Platanthera orchids illuminate the evolution of mycoheterotrophy.</title>
        <authorList>
            <person name="Li M.H."/>
            <person name="Liu K.W."/>
            <person name="Li Z."/>
            <person name="Lu H.C."/>
            <person name="Ye Q.L."/>
            <person name="Zhang D."/>
            <person name="Wang J.Y."/>
            <person name="Li Y.F."/>
            <person name="Zhong Z.M."/>
            <person name="Liu X."/>
            <person name="Yu X."/>
            <person name="Liu D.K."/>
            <person name="Tu X.D."/>
            <person name="Liu B."/>
            <person name="Hao Y."/>
            <person name="Liao X.Y."/>
            <person name="Jiang Y.T."/>
            <person name="Sun W.H."/>
            <person name="Chen J."/>
            <person name="Chen Y.Q."/>
            <person name="Ai Y."/>
            <person name="Zhai J.W."/>
            <person name="Wu S.S."/>
            <person name="Zhou Z."/>
            <person name="Hsiao Y.Y."/>
            <person name="Wu W.L."/>
            <person name="Chen Y.Y."/>
            <person name="Lin Y.F."/>
            <person name="Hsu J.L."/>
            <person name="Li C.Y."/>
            <person name="Wang Z.W."/>
            <person name="Zhao X."/>
            <person name="Zhong W.Y."/>
            <person name="Ma X.K."/>
            <person name="Ma L."/>
            <person name="Huang J."/>
            <person name="Chen G.Z."/>
            <person name="Huang M.Z."/>
            <person name="Huang L."/>
            <person name="Peng D.H."/>
            <person name="Luo Y.B."/>
            <person name="Zou S.Q."/>
            <person name="Chen S.P."/>
            <person name="Lan S."/>
            <person name="Tsai W.C."/>
            <person name="Van de Peer Y."/>
            <person name="Liu Z.J."/>
        </authorList>
    </citation>
    <scope>NUCLEOTIDE SEQUENCE [LARGE SCALE GENOMIC DNA]</scope>
    <source>
        <strain evidence="2">Lor287</strain>
    </source>
</reference>
<evidence type="ECO:0000313" key="2">
    <source>
        <dbReference type="EMBL" id="KAK8926156.1"/>
    </source>
</evidence>
<accession>A0AAP0B3A9</accession>
<evidence type="ECO:0000256" key="1">
    <source>
        <dbReference type="SAM" id="MobiDB-lite"/>
    </source>
</evidence>